<dbReference type="OrthoDB" id="2357318at2759"/>
<evidence type="ECO:0000313" key="1">
    <source>
        <dbReference type="EMBL" id="KAF9579149.1"/>
    </source>
</evidence>
<dbReference type="EMBL" id="JAABOA010002999">
    <property type="protein sequence ID" value="KAF9579149.1"/>
    <property type="molecule type" value="Genomic_DNA"/>
</dbReference>
<dbReference type="InterPro" id="IPR055334">
    <property type="entry name" value="PEX8-like"/>
</dbReference>
<sequence length="1130" mass="126021">MTAPHLAAIAHTLDAIPHPVETRPLRGSLSATRWSRFLLNLVLEPTHWRKLGLAVQWAKWVEWDGGLDWKNPTLSPGILYLQNPLHPFTLNRLLNSIDFTLVDVETLIGCVETGDWTCLFTEEQLSAAPGTNNQLRDQAAESLEHLCLLSFYLRWSLLLSSAPATPAQGDDRLIQELVARILQDEAGATGRNKVWYQAFKEQALRLTSQQDPNNPQLPSKLSVLLNEVLEIIRLDRIRRDGWNDPKFAAQLPASWYSETFLRTTITLAKQFITTERQDRVRIPLQVQGLASIAVLWSYWMRKTGAEGANVLGQEMVELMAEILATPSFFFAGAHAESKESAGLYGACFSGLAMSLDKWSGLMEPTIVNGLVAGLERGRIVCSLDSDVDSIQASLATVLRSESSLDQNSEAISKVTVALLRDFYRGVEVETAEDSFMATISPEELFQIQRLFQFVVTQKAGLVPTKDSEDEKNKKRRRKKAKKPVVLKGKVWWEAIIHGIQGAGSSKDHIPSLLAIAGVLRAIQHGEEDPLKVDAESLALVEDIYATKLRDFSAALGSSRANFTPLPFQTQACLVFATCQTIPNLPACKLPSQRDCFLLAESLVNTILESNSGVMPLGEILRVVGYELARENNRCPLTGEAHRILNRTVKDSLFTEMGRVARTVSTLIEGILSHSADKKKRSLASAGSVQYDQVHWGQIEGLVQKMHSFAVNAHVDWARCGLSASDSFVESQTHKADDEGQGLYQDQETVKTKAMLFQVFKTLLFAYTMIFGTVVEKLTSEPVPKTMVAHLDYLILDSYAFLFFITYRLGPGGFQVYEELITTVLTRMVLIEGDSNVVPQDGEEPVMHPQHILLNETLRAMKPTLDIGSYHPVRESRILFFMNLLERVMVAVEEQPLLEDELLPMVYPYLLKNDQRDLFESAHSVVMSVFLTKKKIAKQVAPFYTRLLLDHFPNEITIDQLRAAFTTMIRALSETEDALAWLCVERLLEKIEEYDTQAEAEIARGAITAVPGRDLEEKALIEVATDLHQDLTPQDAPSLLPSLSTTVPSPASLKSLGSMGFLERQKERGQLLLALFDQLSSLNLVFVETLGQKIRSLLVRESSPVGRRALLKCLLDVIGGPAVDHTKRDWA</sequence>
<proteinExistence type="predicted"/>
<dbReference type="AlphaFoldDB" id="A0A9P6FPQ7"/>
<feature type="non-terminal residue" evidence="1">
    <location>
        <position position="1130"/>
    </location>
</feature>
<protein>
    <submittedName>
        <fullName evidence="1">Uncharacterized protein</fullName>
    </submittedName>
</protein>
<dbReference type="PANTHER" id="PTHR39214">
    <property type="entry name" value="MICROBODY (PEROXISOME) BIOGENESIS PROTEIN PEROXIN 8 (EUROFUNG)"/>
    <property type="match status" value="1"/>
</dbReference>
<comment type="caution">
    <text evidence="1">The sequence shown here is derived from an EMBL/GenBank/DDBJ whole genome shotgun (WGS) entry which is preliminary data.</text>
</comment>
<evidence type="ECO:0000313" key="2">
    <source>
        <dbReference type="Proteomes" id="UP000780801"/>
    </source>
</evidence>
<gene>
    <name evidence="1" type="ORF">BGW38_004700</name>
</gene>
<dbReference type="PANTHER" id="PTHR39214:SF1">
    <property type="entry name" value="MICROBODY (PEROXISOME) BIOGENESIS PROTEIN PEROXIN 8 (EUROFUNG)"/>
    <property type="match status" value="1"/>
</dbReference>
<keyword evidence="2" id="KW-1185">Reference proteome</keyword>
<reference evidence="1" key="1">
    <citation type="journal article" date="2020" name="Fungal Divers.">
        <title>Resolving the Mortierellaceae phylogeny through synthesis of multi-gene phylogenetics and phylogenomics.</title>
        <authorList>
            <person name="Vandepol N."/>
            <person name="Liber J."/>
            <person name="Desiro A."/>
            <person name="Na H."/>
            <person name="Kennedy M."/>
            <person name="Barry K."/>
            <person name="Grigoriev I.V."/>
            <person name="Miller A.N."/>
            <person name="O'Donnell K."/>
            <person name="Stajich J.E."/>
            <person name="Bonito G."/>
        </authorList>
    </citation>
    <scope>NUCLEOTIDE SEQUENCE</scope>
    <source>
        <strain evidence="1">KOD1015</strain>
    </source>
</reference>
<accession>A0A9P6FPQ7</accession>
<organism evidence="1 2">
    <name type="scientific">Lunasporangiospora selenospora</name>
    <dbReference type="NCBI Taxonomy" id="979761"/>
    <lineage>
        <taxon>Eukaryota</taxon>
        <taxon>Fungi</taxon>
        <taxon>Fungi incertae sedis</taxon>
        <taxon>Mucoromycota</taxon>
        <taxon>Mortierellomycotina</taxon>
        <taxon>Mortierellomycetes</taxon>
        <taxon>Mortierellales</taxon>
        <taxon>Mortierellaceae</taxon>
        <taxon>Lunasporangiospora</taxon>
    </lineage>
</organism>
<name>A0A9P6FPQ7_9FUNG</name>
<dbReference type="Proteomes" id="UP000780801">
    <property type="component" value="Unassembled WGS sequence"/>
</dbReference>